<evidence type="ECO:0000313" key="6">
    <source>
        <dbReference type="Proteomes" id="UP001596328"/>
    </source>
</evidence>
<gene>
    <name evidence="5" type="ORF">ACFQE1_15000</name>
</gene>
<protein>
    <submittedName>
        <fullName evidence="5">Ferredoxin--nitrite reductase</fullName>
    </submittedName>
</protein>
<dbReference type="EMBL" id="JBHSWU010000634">
    <property type="protein sequence ID" value="MFC6725650.1"/>
    <property type="molecule type" value="Genomic_DNA"/>
</dbReference>
<dbReference type="AlphaFoldDB" id="A0ABD5S255"/>
<feature type="region of interest" description="Disordered" evidence="4">
    <location>
        <begin position="70"/>
        <end position="94"/>
    </location>
</feature>
<organism evidence="5 6">
    <name type="scientific">Halobium palmae</name>
    <dbReference type="NCBI Taxonomy" id="1776492"/>
    <lineage>
        <taxon>Archaea</taxon>
        <taxon>Methanobacteriati</taxon>
        <taxon>Methanobacteriota</taxon>
        <taxon>Stenosarchaea group</taxon>
        <taxon>Halobacteria</taxon>
        <taxon>Halobacteriales</taxon>
        <taxon>Haloferacaceae</taxon>
        <taxon>Halobium</taxon>
    </lineage>
</organism>
<evidence type="ECO:0000256" key="3">
    <source>
        <dbReference type="ARBA" id="ARBA00023014"/>
    </source>
</evidence>
<name>A0ABD5S255_9EURY</name>
<evidence type="ECO:0000256" key="4">
    <source>
        <dbReference type="SAM" id="MobiDB-lite"/>
    </source>
</evidence>
<dbReference type="Gene3D" id="3.30.413.10">
    <property type="entry name" value="Sulfite Reductase Hemoprotein, domain 1"/>
    <property type="match status" value="1"/>
</dbReference>
<dbReference type="SUPFAM" id="SSF56014">
    <property type="entry name" value="Nitrite and sulphite reductase 4Fe-4S domain-like"/>
    <property type="match status" value="1"/>
</dbReference>
<dbReference type="GO" id="GO:0051536">
    <property type="term" value="F:iron-sulfur cluster binding"/>
    <property type="evidence" value="ECO:0007669"/>
    <property type="project" value="UniProtKB-KW"/>
</dbReference>
<evidence type="ECO:0000313" key="5">
    <source>
        <dbReference type="EMBL" id="MFC6725650.1"/>
    </source>
</evidence>
<dbReference type="InterPro" id="IPR045854">
    <property type="entry name" value="NO2/SO3_Rdtase_4Fe4S_sf"/>
</dbReference>
<dbReference type="GO" id="GO:0046872">
    <property type="term" value="F:metal ion binding"/>
    <property type="evidence" value="ECO:0007669"/>
    <property type="project" value="UniProtKB-KW"/>
</dbReference>
<sequence length="94" mass="10578">SFVEWIRQRVPADEVPGAIRNLVEAFAAHREDGQTFREWVDATGEEALVELCEPEETTYEDPYLYDAKQSWYPFDDGESPAPTAPDGTPLSADD</sequence>
<evidence type="ECO:0000256" key="1">
    <source>
        <dbReference type="ARBA" id="ARBA00022723"/>
    </source>
</evidence>
<keyword evidence="1" id="KW-0479">Metal-binding</keyword>
<feature type="non-terminal residue" evidence="5">
    <location>
        <position position="1"/>
    </location>
</feature>
<evidence type="ECO:0000256" key="2">
    <source>
        <dbReference type="ARBA" id="ARBA00023004"/>
    </source>
</evidence>
<keyword evidence="3" id="KW-0411">Iron-sulfur</keyword>
<keyword evidence="2" id="KW-0408">Iron</keyword>
<reference evidence="5 6" key="1">
    <citation type="journal article" date="2019" name="Int. J. Syst. Evol. Microbiol.">
        <title>The Global Catalogue of Microorganisms (GCM) 10K type strain sequencing project: providing services to taxonomists for standard genome sequencing and annotation.</title>
        <authorList>
            <consortium name="The Broad Institute Genomics Platform"/>
            <consortium name="The Broad Institute Genome Sequencing Center for Infectious Disease"/>
            <person name="Wu L."/>
            <person name="Ma J."/>
        </authorList>
    </citation>
    <scope>NUCLEOTIDE SEQUENCE [LARGE SCALE GENOMIC DNA]</scope>
    <source>
        <strain evidence="5 6">NBRC 111368</strain>
    </source>
</reference>
<proteinExistence type="predicted"/>
<keyword evidence="6" id="KW-1185">Reference proteome</keyword>
<comment type="caution">
    <text evidence="5">The sequence shown here is derived from an EMBL/GenBank/DDBJ whole genome shotgun (WGS) entry which is preliminary data.</text>
</comment>
<accession>A0ABD5S255</accession>
<dbReference type="Proteomes" id="UP001596328">
    <property type="component" value="Unassembled WGS sequence"/>
</dbReference>